<gene>
    <name evidence="12" type="ORF">BGZ97_001692</name>
</gene>
<keyword evidence="4 8" id="KW-0812">Transmembrane</keyword>
<dbReference type="Pfam" id="PF02714">
    <property type="entry name" value="RSN1_7TM"/>
    <property type="match status" value="1"/>
</dbReference>
<dbReference type="GO" id="GO:0005886">
    <property type="term" value="C:plasma membrane"/>
    <property type="evidence" value="ECO:0007669"/>
    <property type="project" value="TreeGrafter"/>
</dbReference>
<dbReference type="InterPro" id="IPR003864">
    <property type="entry name" value="CSC1/OSCA1-like_7TM"/>
</dbReference>
<comment type="caution">
    <text evidence="12">The sequence shown here is derived from an EMBL/GenBank/DDBJ whole genome shotgun (WGS) entry which is preliminary data.</text>
</comment>
<evidence type="ECO:0000256" key="5">
    <source>
        <dbReference type="ARBA" id="ARBA00022989"/>
    </source>
</evidence>
<comment type="similarity">
    <text evidence="2">Belongs to the CSC1 (TC 1.A.17) family.</text>
</comment>
<feature type="transmembrane region" description="Helical" evidence="8">
    <location>
        <begin position="470"/>
        <end position="492"/>
    </location>
</feature>
<evidence type="ECO:0008006" key="14">
    <source>
        <dbReference type="Google" id="ProtNLM"/>
    </source>
</evidence>
<feature type="transmembrane region" description="Helical" evidence="8">
    <location>
        <begin position="606"/>
        <end position="624"/>
    </location>
</feature>
<feature type="compositionally biased region" description="Basic and acidic residues" evidence="7">
    <location>
        <begin position="753"/>
        <end position="764"/>
    </location>
</feature>
<dbReference type="Proteomes" id="UP000823405">
    <property type="component" value="Unassembled WGS sequence"/>
</dbReference>
<feature type="region of interest" description="Disordered" evidence="7">
    <location>
        <begin position="998"/>
        <end position="1076"/>
    </location>
</feature>
<dbReference type="PANTHER" id="PTHR13018">
    <property type="entry name" value="PROBABLE MEMBRANE PROTEIN DUF221-RELATED"/>
    <property type="match status" value="1"/>
</dbReference>
<keyword evidence="3" id="KW-0813">Transport</keyword>
<organism evidence="12 13">
    <name type="scientific">Linnemannia gamsii</name>
    <dbReference type="NCBI Taxonomy" id="64522"/>
    <lineage>
        <taxon>Eukaryota</taxon>
        <taxon>Fungi</taxon>
        <taxon>Fungi incertae sedis</taxon>
        <taxon>Mucoromycota</taxon>
        <taxon>Mortierellomycotina</taxon>
        <taxon>Mortierellomycetes</taxon>
        <taxon>Mortierellales</taxon>
        <taxon>Mortierellaceae</taxon>
        <taxon>Linnemannia</taxon>
    </lineage>
</organism>
<evidence type="ECO:0000259" key="9">
    <source>
        <dbReference type="Pfam" id="PF02714"/>
    </source>
</evidence>
<dbReference type="InterPro" id="IPR045122">
    <property type="entry name" value="Csc1-like"/>
</dbReference>
<dbReference type="Pfam" id="PF13967">
    <property type="entry name" value="RSN1_TM"/>
    <property type="match status" value="1"/>
</dbReference>
<evidence type="ECO:0000256" key="4">
    <source>
        <dbReference type="ARBA" id="ARBA00022692"/>
    </source>
</evidence>
<keyword evidence="6 8" id="KW-0472">Membrane</keyword>
<dbReference type="OrthoDB" id="2150324at2759"/>
<dbReference type="InterPro" id="IPR032880">
    <property type="entry name" value="CSC1/OSCA1-like_N"/>
</dbReference>
<dbReference type="GO" id="GO:0005227">
    <property type="term" value="F:calcium-activated cation channel activity"/>
    <property type="evidence" value="ECO:0007669"/>
    <property type="project" value="InterPro"/>
</dbReference>
<evidence type="ECO:0000259" key="10">
    <source>
        <dbReference type="Pfam" id="PF13967"/>
    </source>
</evidence>
<feature type="compositionally biased region" description="Polar residues" evidence="7">
    <location>
        <begin position="774"/>
        <end position="789"/>
    </location>
</feature>
<feature type="compositionally biased region" description="Low complexity" evidence="7">
    <location>
        <begin position="1059"/>
        <end position="1076"/>
    </location>
</feature>
<feature type="domain" description="CSC1/OSCA1-like N-terminal transmembrane" evidence="10">
    <location>
        <begin position="19"/>
        <end position="166"/>
    </location>
</feature>
<evidence type="ECO:0000256" key="7">
    <source>
        <dbReference type="SAM" id="MobiDB-lite"/>
    </source>
</evidence>
<proteinExistence type="inferred from homology"/>
<feature type="region of interest" description="Disordered" evidence="7">
    <location>
        <begin position="750"/>
        <end position="790"/>
    </location>
</feature>
<feature type="compositionally biased region" description="Low complexity" evidence="7">
    <location>
        <begin position="954"/>
        <end position="971"/>
    </location>
</feature>
<feature type="transmembrane region" description="Helical" evidence="8">
    <location>
        <begin position="104"/>
        <end position="125"/>
    </location>
</feature>
<evidence type="ECO:0000313" key="12">
    <source>
        <dbReference type="EMBL" id="KAG0303931.1"/>
    </source>
</evidence>
<feature type="transmembrane region" description="Helical" evidence="8">
    <location>
        <begin position="421"/>
        <end position="443"/>
    </location>
</feature>
<dbReference type="AlphaFoldDB" id="A0A9P6QVV4"/>
<keyword evidence="13" id="KW-1185">Reference proteome</keyword>
<feature type="transmembrane region" description="Helical" evidence="8">
    <location>
        <begin position="150"/>
        <end position="170"/>
    </location>
</feature>
<protein>
    <recommendedName>
        <fullName evidence="14">DUF221-domain-containing protein</fullName>
    </recommendedName>
</protein>
<dbReference type="PANTHER" id="PTHR13018:SF149">
    <property type="entry name" value="DOMAIN PROTEIN, PUTATIVE (AFU_ORTHOLOGUE AFUA_3G11660)-RELATED"/>
    <property type="match status" value="1"/>
</dbReference>
<comment type="subcellular location">
    <subcellularLocation>
        <location evidence="1">Membrane</location>
        <topology evidence="1">Multi-pass membrane protein</topology>
    </subcellularLocation>
</comment>
<evidence type="ECO:0000256" key="2">
    <source>
        <dbReference type="ARBA" id="ARBA00007779"/>
    </source>
</evidence>
<feature type="compositionally biased region" description="Low complexity" evidence="7">
    <location>
        <begin position="1023"/>
        <end position="1040"/>
    </location>
</feature>
<feature type="compositionally biased region" description="Polar residues" evidence="7">
    <location>
        <begin position="1042"/>
        <end position="1058"/>
    </location>
</feature>
<dbReference type="InterPro" id="IPR027815">
    <property type="entry name" value="CSC1/OSCA1-like_cyt"/>
</dbReference>
<feature type="region of interest" description="Disordered" evidence="7">
    <location>
        <begin position="802"/>
        <end position="835"/>
    </location>
</feature>
<dbReference type="Pfam" id="PF14703">
    <property type="entry name" value="PHM7_cyt"/>
    <property type="match status" value="1"/>
</dbReference>
<evidence type="ECO:0000256" key="8">
    <source>
        <dbReference type="SAM" id="Phobius"/>
    </source>
</evidence>
<feature type="region of interest" description="Disordered" evidence="7">
    <location>
        <begin position="950"/>
        <end position="975"/>
    </location>
</feature>
<evidence type="ECO:0000256" key="6">
    <source>
        <dbReference type="ARBA" id="ARBA00023136"/>
    </source>
</evidence>
<evidence type="ECO:0000313" key="13">
    <source>
        <dbReference type="Proteomes" id="UP000823405"/>
    </source>
</evidence>
<sequence>MSSIFDAKAGMDKLQPSALAVNLGTNVALSLLTLGAFCWLRPKNGVIYARKYKASPEEKRAPKLAEGYFAWMSPVWHCPDTELVEKIGLDAVVFIRFIRMCRQILIALAILGCGTLIPINIIGTIRSQAGVVPDDKIGLLTISGIRNFDWLWAHVGAVWAFSTVFGLAILHGYRSFLKFRVQYFESEAYQESMASRTLMLAGLPDSLQDDDKLTTFMSSLGTTDQPVQAVVGRKVNKLPELMAEHKKMVTSLEKIMAKYFADPNKLPQKRPTVRLGHFWGTKVDAIDYYSQQIEELSDKIDSTRMEISRSQPTNYGFVSYQTIQGAHKVAKEFTSPSALRTRSKMIDPPELFLSPVPKDIIWFNVSNPKHLRKSRRVIVNVLFFVGSLLFFIPMGLLTAFAKLDRFIGLFPQTKPYFDRNPFVTGLVQSLLPILALDILMLLVRKLIVYLAWFQGNITKSSTDRSTLSKFYLFFTLNNLIVFALSGTILGFFTQIKLFLETLQFNSGTWEAVKQFIKSQDNIVEILSTSVVDTSLFWVNYMSLRNFGVLLDLSQLVSLAIYWLKTTVTPRESKALDKPDVFDFPLFFSVHLFALTVTLLYSVISPLILFFAAIYFSLSSLAYKYQLMYVFRTKVETGGRLFRVVYNRLLAALILFQVVMIGVLNLKTAHRQSLAIIPLPILTILFKIFLSRTYDPKIDFYDYGTSRTDLRRTNSKSGKTLSSTFENPALSSKMISALVPEGAKKMLSSKVLHGGRDNLEEDTKKSNKGGRPAYNKQNSSKQGSTTQSNTRHMESYEMGHVTKPANTYSSHHKNSYDSTRPLSPQSGGGKQEYGADDVVDDYFDNQKQSLTKAAAQPRYDYSNSNKIYGGQDMTSFVAGRYKANEDPYGYNSNSGSNSTTIGATGATNKPSYMELAKQHQTDSYKTTGKAMQYEDTNALQALHLPPINFQKPKAQRQQQQQKQQQQQQQQQQVTDSYDEITVQEQDANNHDYVEYYVEPATSPKASSRMPKTAPVPRRRDRENNGNATTTTGNTNNTSRSNTHGRQNSSNNNKNDTYTSQGRNNTRGQGNNNNNNYL</sequence>
<feature type="transmembrane region" description="Helical" evidence="8">
    <location>
        <begin position="377"/>
        <end position="401"/>
    </location>
</feature>
<dbReference type="EMBL" id="JAAAIN010001353">
    <property type="protein sequence ID" value="KAG0303931.1"/>
    <property type="molecule type" value="Genomic_DNA"/>
</dbReference>
<evidence type="ECO:0000259" key="11">
    <source>
        <dbReference type="Pfam" id="PF14703"/>
    </source>
</evidence>
<feature type="domain" description="CSC1/OSCA1-like cytosolic" evidence="11">
    <location>
        <begin position="195"/>
        <end position="364"/>
    </location>
</feature>
<feature type="transmembrane region" description="Helical" evidence="8">
    <location>
        <begin position="644"/>
        <end position="665"/>
    </location>
</feature>
<feature type="domain" description="CSC1/OSCA1-like 7TM region" evidence="9">
    <location>
        <begin position="375"/>
        <end position="662"/>
    </location>
</feature>
<reference evidence="12" key="1">
    <citation type="journal article" date="2020" name="Fungal Divers.">
        <title>Resolving the Mortierellaceae phylogeny through synthesis of multi-gene phylogenetics and phylogenomics.</title>
        <authorList>
            <person name="Vandepol N."/>
            <person name="Liber J."/>
            <person name="Desiro A."/>
            <person name="Na H."/>
            <person name="Kennedy M."/>
            <person name="Barry K."/>
            <person name="Grigoriev I.V."/>
            <person name="Miller A.N."/>
            <person name="O'Donnell K."/>
            <person name="Stajich J.E."/>
            <person name="Bonito G."/>
        </authorList>
    </citation>
    <scope>NUCLEOTIDE SEQUENCE</scope>
    <source>
        <strain evidence="12">NVP60</strain>
    </source>
</reference>
<evidence type="ECO:0000256" key="3">
    <source>
        <dbReference type="ARBA" id="ARBA00022448"/>
    </source>
</evidence>
<feature type="transmembrane region" description="Helical" evidence="8">
    <location>
        <begin position="20"/>
        <end position="40"/>
    </location>
</feature>
<keyword evidence="5 8" id="KW-1133">Transmembrane helix</keyword>
<feature type="compositionally biased region" description="Polar residues" evidence="7">
    <location>
        <begin position="815"/>
        <end position="824"/>
    </location>
</feature>
<name>A0A9P6QVV4_9FUNG</name>
<evidence type="ECO:0000256" key="1">
    <source>
        <dbReference type="ARBA" id="ARBA00004141"/>
    </source>
</evidence>
<accession>A0A9P6QVV4</accession>